<proteinExistence type="predicted"/>
<dbReference type="RefSeq" id="WP_075856822.1">
    <property type="nucleotide sequence ID" value="NZ_FMAC01000018.1"/>
</dbReference>
<dbReference type="STRING" id="52131.GA0061100_11812"/>
<dbReference type="AlphaFoldDB" id="A0A1C3WFM6"/>
<reference evidence="2" key="1">
    <citation type="submission" date="2016-08" db="EMBL/GenBank/DDBJ databases">
        <authorList>
            <person name="Varghese N."/>
            <person name="Submissions Spin"/>
        </authorList>
    </citation>
    <scope>NUCLEOTIDE SEQUENCE [LARGE SCALE GENOMIC DNA]</scope>
    <source>
        <strain evidence="2">CCBAU 57015</strain>
    </source>
</reference>
<gene>
    <name evidence="1" type="ORF">GA0061100_11812</name>
</gene>
<protein>
    <submittedName>
        <fullName evidence="1">Immunity protein 8</fullName>
    </submittedName>
</protein>
<dbReference type="Proteomes" id="UP000186228">
    <property type="component" value="Unassembled WGS sequence"/>
</dbReference>
<evidence type="ECO:0000313" key="1">
    <source>
        <dbReference type="EMBL" id="SCB38882.1"/>
    </source>
</evidence>
<accession>A0A1C3WFM6</accession>
<dbReference type="EMBL" id="FMAC01000018">
    <property type="protein sequence ID" value="SCB38882.1"/>
    <property type="molecule type" value="Genomic_DNA"/>
</dbReference>
<sequence>MKAEVKQYSMVGGEFSSYWPDDVTDFCIGADVTVGPEGVPGGDIFSFQVCTPRWLAHSAGGKPYFIRHTILMDEYDEDVLKSTVRKLVENTTGNSWEEIAKKLARYMFWEFEDYQA</sequence>
<name>A0A1C3WFM6_9HYPH</name>
<keyword evidence="2" id="KW-1185">Reference proteome</keyword>
<dbReference type="Pfam" id="PF15586">
    <property type="entry name" value="Imm8"/>
    <property type="match status" value="1"/>
</dbReference>
<evidence type="ECO:0000313" key="2">
    <source>
        <dbReference type="Proteomes" id="UP000186228"/>
    </source>
</evidence>
<dbReference type="InterPro" id="IPR028964">
    <property type="entry name" value="Imm8"/>
</dbReference>
<organism evidence="1 2">
    <name type="scientific">Rhizobium hainanense</name>
    <dbReference type="NCBI Taxonomy" id="52131"/>
    <lineage>
        <taxon>Bacteria</taxon>
        <taxon>Pseudomonadati</taxon>
        <taxon>Pseudomonadota</taxon>
        <taxon>Alphaproteobacteria</taxon>
        <taxon>Hyphomicrobiales</taxon>
        <taxon>Rhizobiaceae</taxon>
        <taxon>Rhizobium/Agrobacterium group</taxon>
        <taxon>Rhizobium</taxon>
    </lineage>
</organism>
<dbReference type="OrthoDB" id="5521406at2"/>